<evidence type="ECO:0000259" key="4">
    <source>
        <dbReference type="PROSITE" id="PS50075"/>
    </source>
</evidence>
<dbReference type="FunFam" id="1.10.1200.10:FF:000005">
    <property type="entry name" value="Nonribosomal peptide synthetase 1"/>
    <property type="match status" value="1"/>
</dbReference>
<name>A0A8J3KLW7_9ACTN</name>
<dbReference type="GO" id="GO:0031177">
    <property type="term" value="F:phosphopantetheine binding"/>
    <property type="evidence" value="ECO:0007669"/>
    <property type="project" value="InterPro"/>
</dbReference>
<evidence type="ECO:0000256" key="2">
    <source>
        <dbReference type="ARBA" id="ARBA00022450"/>
    </source>
</evidence>
<dbReference type="PANTHER" id="PTHR44845">
    <property type="entry name" value="CARRIER DOMAIN-CONTAINING PROTEIN"/>
    <property type="match status" value="1"/>
</dbReference>
<comment type="caution">
    <text evidence="5">The sequence shown here is derived from an EMBL/GenBank/DDBJ whole genome shotgun (WGS) entry which is preliminary data.</text>
</comment>
<keyword evidence="3" id="KW-0597">Phosphoprotein</keyword>
<dbReference type="Gene3D" id="3.40.50.1820">
    <property type="entry name" value="alpha/beta hydrolase"/>
    <property type="match status" value="1"/>
</dbReference>
<evidence type="ECO:0000313" key="6">
    <source>
        <dbReference type="Proteomes" id="UP000630887"/>
    </source>
</evidence>
<protein>
    <recommendedName>
        <fullName evidence="4">Carrier domain-containing protein</fullName>
    </recommendedName>
</protein>
<dbReference type="Proteomes" id="UP000630887">
    <property type="component" value="Unassembled WGS sequence"/>
</dbReference>
<dbReference type="Pfam" id="PF00550">
    <property type="entry name" value="PP-binding"/>
    <property type="match status" value="1"/>
</dbReference>
<dbReference type="SMART" id="SM00823">
    <property type="entry name" value="PKS_PP"/>
    <property type="match status" value="1"/>
</dbReference>
<keyword evidence="6" id="KW-1185">Reference proteome</keyword>
<evidence type="ECO:0000256" key="3">
    <source>
        <dbReference type="ARBA" id="ARBA00022553"/>
    </source>
</evidence>
<dbReference type="PANTHER" id="PTHR44845:SF6">
    <property type="entry name" value="BETA-ALANINE-ACTIVATING ENZYME"/>
    <property type="match status" value="1"/>
</dbReference>
<sequence length="87" mass="9373">MTTPIDHQMDDAVHDFRADRLCAIFADVLGVATVGVDDDFFDLGGQSLQAMLIAARIRKELGTDVTLIDLFDHPTVGSLLTKLGPSS</sequence>
<dbReference type="EMBL" id="BONI01000014">
    <property type="protein sequence ID" value="GIG05442.1"/>
    <property type="molecule type" value="Genomic_DNA"/>
</dbReference>
<feature type="domain" description="Carrier" evidence="4">
    <location>
        <begin position="12"/>
        <end position="87"/>
    </location>
</feature>
<comment type="cofactor">
    <cofactor evidence="1">
        <name>pantetheine 4'-phosphate</name>
        <dbReference type="ChEBI" id="CHEBI:47942"/>
    </cofactor>
</comment>
<evidence type="ECO:0000256" key="1">
    <source>
        <dbReference type="ARBA" id="ARBA00001957"/>
    </source>
</evidence>
<gene>
    <name evidence="5" type="ORF">Cco03nite_21420</name>
</gene>
<proteinExistence type="predicted"/>
<evidence type="ECO:0000313" key="5">
    <source>
        <dbReference type="EMBL" id="GIG05442.1"/>
    </source>
</evidence>
<dbReference type="InterPro" id="IPR029058">
    <property type="entry name" value="AB_hydrolase_fold"/>
</dbReference>
<accession>A0A8J3KLW7</accession>
<dbReference type="InterPro" id="IPR009081">
    <property type="entry name" value="PP-bd_ACP"/>
</dbReference>
<dbReference type="InterPro" id="IPR020806">
    <property type="entry name" value="PKS_PP-bd"/>
</dbReference>
<dbReference type="RefSeq" id="WP_239167279.1">
    <property type="nucleotide sequence ID" value="NZ_BAAALC010000021.1"/>
</dbReference>
<keyword evidence="2" id="KW-0596">Phosphopantetheine</keyword>
<dbReference type="InterPro" id="IPR036736">
    <property type="entry name" value="ACP-like_sf"/>
</dbReference>
<dbReference type="SUPFAM" id="SSF47336">
    <property type="entry name" value="ACP-like"/>
    <property type="match status" value="1"/>
</dbReference>
<dbReference type="PROSITE" id="PS50075">
    <property type="entry name" value="CARRIER"/>
    <property type="match status" value="1"/>
</dbReference>
<dbReference type="AlphaFoldDB" id="A0A8J3KLW7"/>
<reference evidence="5 6" key="1">
    <citation type="submission" date="2021-01" db="EMBL/GenBank/DDBJ databases">
        <title>Whole genome shotgun sequence of Catellatospora coxensis NBRC 107359.</title>
        <authorList>
            <person name="Komaki H."/>
            <person name="Tamura T."/>
        </authorList>
    </citation>
    <scope>NUCLEOTIDE SEQUENCE [LARGE SCALE GENOMIC DNA]</scope>
    <source>
        <strain evidence="5 6">NBRC 107359</strain>
    </source>
</reference>
<organism evidence="5 6">
    <name type="scientific">Catellatospora coxensis</name>
    <dbReference type="NCBI Taxonomy" id="310354"/>
    <lineage>
        <taxon>Bacteria</taxon>
        <taxon>Bacillati</taxon>
        <taxon>Actinomycetota</taxon>
        <taxon>Actinomycetes</taxon>
        <taxon>Micromonosporales</taxon>
        <taxon>Micromonosporaceae</taxon>
        <taxon>Catellatospora</taxon>
    </lineage>
</organism>